<evidence type="ECO:0000313" key="1">
    <source>
        <dbReference type="EMBL" id="KAH7849464.1"/>
    </source>
</evidence>
<gene>
    <name evidence="1" type="ORF">Vadar_018270</name>
</gene>
<name>A0ACB7Y8S9_9ERIC</name>
<keyword evidence="2" id="KW-1185">Reference proteome</keyword>
<accession>A0ACB7Y8S9</accession>
<dbReference type="EMBL" id="CM037157">
    <property type="protein sequence ID" value="KAH7849464.1"/>
    <property type="molecule type" value="Genomic_DNA"/>
</dbReference>
<evidence type="ECO:0000313" key="2">
    <source>
        <dbReference type="Proteomes" id="UP000828048"/>
    </source>
</evidence>
<organism evidence="1 2">
    <name type="scientific">Vaccinium darrowii</name>
    <dbReference type="NCBI Taxonomy" id="229202"/>
    <lineage>
        <taxon>Eukaryota</taxon>
        <taxon>Viridiplantae</taxon>
        <taxon>Streptophyta</taxon>
        <taxon>Embryophyta</taxon>
        <taxon>Tracheophyta</taxon>
        <taxon>Spermatophyta</taxon>
        <taxon>Magnoliopsida</taxon>
        <taxon>eudicotyledons</taxon>
        <taxon>Gunneridae</taxon>
        <taxon>Pentapetalae</taxon>
        <taxon>asterids</taxon>
        <taxon>Ericales</taxon>
        <taxon>Ericaceae</taxon>
        <taxon>Vaccinioideae</taxon>
        <taxon>Vaccinieae</taxon>
        <taxon>Vaccinium</taxon>
    </lineage>
</organism>
<reference evidence="1 2" key="1">
    <citation type="journal article" date="2021" name="Hortic Res">
        <title>High-quality reference genome and annotation aids understanding of berry development for evergreen blueberry (Vaccinium darrowii).</title>
        <authorList>
            <person name="Yu J."/>
            <person name="Hulse-Kemp A.M."/>
            <person name="Babiker E."/>
            <person name="Staton M."/>
        </authorList>
    </citation>
    <scope>NUCLEOTIDE SEQUENCE [LARGE SCALE GENOMIC DNA]</scope>
    <source>
        <strain evidence="2">cv. NJ 8807/NJ 8810</strain>
        <tissue evidence="1">Young leaf</tissue>
    </source>
</reference>
<protein>
    <submittedName>
        <fullName evidence="1">Uncharacterized protein</fullName>
    </submittedName>
</protein>
<dbReference type="Proteomes" id="UP000828048">
    <property type="component" value="Chromosome 7"/>
</dbReference>
<proteinExistence type="predicted"/>
<sequence length="466" mass="54334">MDKQIMEQLPRSNSKDSFSFDPDEIYWFLSRWTCGDFGNFASWLENEIFQQNSIPYNEAPLNPPPPPPYNPYGGVPVQGMGGYRNDFNSPYGNNIVQNDNFHYPNYRTDFSPGLGSGRASVGSVHWSSGWSHSQSMGHSQSGLNMGGYGNEPYMNDDTIYSTGAGSSMAFGRGEGGCSEDNCDDMQEHPEYRSMDYFLNHFDTDDDDDRFSLPDDDLEADIWYEANMHKLCTIALLQAVQERQQMLRKKKVHFHNSPLQGRGYMDDLWNSHPGRFYKVLKMPKRTFLKLVKELETMYGWTVGRSDVIACDESLAIFIHLLRGFTNDAIQERFQHSPETVSRQIHKILRCLRKFNYDKLQPTRSQDDPHPYLDRQEFYAPFKVQIVLSAMAFHNFIRRDRDQEDLFPPVERQLEYVFKDLADADPTLTDREDMPQYGVLNNENDPYMNNVRDNIREQLRRQRRSRQR</sequence>
<comment type="caution">
    <text evidence="1">The sequence shown here is derived from an EMBL/GenBank/DDBJ whole genome shotgun (WGS) entry which is preliminary data.</text>
</comment>